<dbReference type="EMBL" id="SEWF01000001">
    <property type="protein sequence ID" value="RYU97726.1"/>
    <property type="molecule type" value="Genomic_DNA"/>
</dbReference>
<gene>
    <name evidence="1" type="ORF">EWM59_00975</name>
</gene>
<evidence type="ECO:0000313" key="1">
    <source>
        <dbReference type="EMBL" id="RYU97726.1"/>
    </source>
</evidence>
<dbReference type="InterPro" id="IPR001969">
    <property type="entry name" value="Aspartic_peptidase_AS"/>
</dbReference>
<dbReference type="RefSeq" id="WP_165372074.1">
    <property type="nucleotide sequence ID" value="NZ_SEWF01000001.1"/>
</dbReference>
<comment type="caution">
    <text evidence="1">The sequence shown here is derived from an EMBL/GenBank/DDBJ whole genome shotgun (WGS) entry which is preliminary data.</text>
</comment>
<name>A0A4Q5M5E2_9BACT</name>
<dbReference type="GO" id="GO:0006508">
    <property type="term" value="P:proteolysis"/>
    <property type="evidence" value="ECO:0007669"/>
    <property type="project" value="InterPro"/>
</dbReference>
<organism evidence="1 2">
    <name type="scientific">Emticicia agri</name>
    <dbReference type="NCBI Taxonomy" id="2492393"/>
    <lineage>
        <taxon>Bacteria</taxon>
        <taxon>Pseudomonadati</taxon>
        <taxon>Bacteroidota</taxon>
        <taxon>Cytophagia</taxon>
        <taxon>Cytophagales</taxon>
        <taxon>Leadbetterellaceae</taxon>
        <taxon>Emticicia</taxon>
    </lineage>
</organism>
<dbReference type="GO" id="GO:0004190">
    <property type="term" value="F:aspartic-type endopeptidase activity"/>
    <property type="evidence" value="ECO:0007669"/>
    <property type="project" value="InterPro"/>
</dbReference>
<protein>
    <submittedName>
        <fullName evidence="1">Uncharacterized protein</fullName>
    </submittedName>
</protein>
<dbReference type="PROSITE" id="PS00141">
    <property type="entry name" value="ASP_PROTEASE"/>
    <property type="match status" value="1"/>
</dbReference>
<sequence length="173" mass="20184">MMKKTLIIFYFLPLFSFGQIKESWIMKPKNQWPHIALVNDVTYKNGNKYEDPTITYAASSFLLDTGTDTLAITAKHIIWVARNKTSDKVYINDHLKIWKMYPKHQPEDSVIIDRLINEDLTEKLFDGPENGVLQRDWLVFSTKYVSPNIQPVKLRNEPVKVGDKVYLRQSLPL</sequence>
<accession>A0A4Q5M5E2</accession>
<keyword evidence="2" id="KW-1185">Reference proteome</keyword>
<dbReference type="Proteomes" id="UP000293162">
    <property type="component" value="Unassembled WGS sequence"/>
</dbReference>
<dbReference type="AlphaFoldDB" id="A0A4Q5M5E2"/>
<proteinExistence type="predicted"/>
<evidence type="ECO:0000313" key="2">
    <source>
        <dbReference type="Proteomes" id="UP000293162"/>
    </source>
</evidence>
<reference evidence="1 2" key="1">
    <citation type="submission" date="2019-02" db="EMBL/GenBank/DDBJ databases">
        <title>Bacterial novel species Emticicia sp. 17J42-9 isolated from soil.</title>
        <authorList>
            <person name="Jung H.-Y."/>
        </authorList>
    </citation>
    <scope>NUCLEOTIDE SEQUENCE [LARGE SCALE GENOMIC DNA]</scope>
    <source>
        <strain evidence="1 2">17J42-9</strain>
    </source>
</reference>